<name>A0AAI8Z705_9PEZI</name>
<proteinExistence type="predicted"/>
<accession>A0AAI8Z705</accession>
<feature type="compositionally biased region" description="Basic and acidic residues" evidence="2">
    <location>
        <begin position="163"/>
        <end position="176"/>
    </location>
</feature>
<reference evidence="3" key="1">
    <citation type="submission" date="2023-11" db="EMBL/GenBank/DDBJ databases">
        <authorList>
            <person name="Alioto T."/>
            <person name="Alioto T."/>
            <person name="Gomez Garrido J."/>
        </authorList>
    </citation>
    <scope>NUCLEOTIDE SEQUENCE</scope>
</reference>
<feature type="coiled-coil region" evidence="1">
    <location>
        <begin position="540"/>
        <end position="567"/>
    </location>
</feature>
<evidence type="ECO:0000313" key="3">
    <source>
        <dbReference type="EMBL" id="CAK4033605.1"/>
    </source>
</evidence>
<feature type="compositionally biased region" description="Basic residues" evidence="2">
    <location>
        <begin position="364"/>
        <end position="376"/>
    </location>
</feature>
<sequence length="585" mass="67693">MERDIAENAKERHIMSTEAAELRNQISTLQEELQDALQKHEHTIDDQQKRHDEAVRSIRVELEQRCTNKQKELTDLQDSVQNLSNKQIELENLLKGAQKRVAELEKEHKSDLSALQASANTNTRNLQRLQQTSTEMFHTKRQNSHLEGRLSELQGQYDTQEQALRKSNDRNQHLENENVANSEEIQTMQAQKSEAEMQVKILSKDLDTRTRSEQALYNNNTQLQHQQRRAEQKTHSLIVVLQSYTKQNNSLDAQLHQETKRLIGARILLRQTQDQLRIEQRHHQKAIEHQERRDVVGRATRSLLLTQAEQQHQAAIKTINELEQSIEGLRAAKENLEKEHEARRLLLMPRELPSGKLPTIWSRSKPHIGKPQRHSQRQTAEHLASERAAHEQTAYVLSVEQEQYNASRRSVMDLETHLQDEATSHTETRTALRQEQDDHASYLRTSAHDHTIVMADLQDARQEYSTECAEHATSVDALWREKAAHGRTYRELKKAHSQHDDLGSIFVYEQAAHRFTSKQGEQRLEMTMPTRASDYVSRLRNLKHKQLSEQQARNETLEQNVLDAQADHSATSIALDQQTAACAKT</sequence>
<protein>
    <submittedName>
        <fullName evidence="3">Uncharacterized protein</fullName>
    </submittedName>
</protein>
<evidence type="ECO:0000256" key="2">
    <source>
        <dbReference type="SAM" id="MobiDB-lite"/>
    </source>
</evidence>
<evidence type="ECO:0000256" key="1">
    <source>
        <dbReference type="SAM" id="Coils"/>
    </source>
</evidence>
<evidence type="ECO:0000313" key="4">
    <source>
        <dbReference type="Proteomes" id="UP001296104"/>
    </source>
</evidence>
<dbReference type="EMBL" id="CAVMBE010000089">
    <property type="protein sequence ID" value="CAK4033605.1"/>
    <property type="molecule type" value="Genomic_DNA"/>
</dbReference>
<dbReference type="AlphaFoldDB" id="A0AAI8Z705"/>
<keyword evidence="4" id="KW-1185">Reference proteome</keyword>
<keyword evidence="1" id="KW-0175">Coiled coil</keyword>
<feature type="region of interest" description="Disordered" evidence="2">
    <location>
        <begin position="155"/>
        <end position="183"/>
    </location>
</feature>
<feature type="region of interest" description="Disordered" evidence="2">
    <location>
        <begin position="357"/>
        <end position="381"/>
    </location>
</feature>
<dbReference type="Proteomes" id="UP001296104">
    <property type="component" value="Unassembled WGS sequence"/>
</dbReference>
<organism evidence="3 4">
    <name type="scientific">Lecanosticta acicola</name>
    <dbReference type="NCBI Taxonomy" id="111012"/>
    <lineage>
        <taxon>Eukaryota</taxon>
        <taxon>Fungi</taxon>
        <taxon>Dikarya</taxon>
        <taxon>Ascomycota</taxon>
        <taxon>Pezizomycotina</taxon>
        <taxon>Dothideomycetes</taxon>
        <taxon>Dothideomycetidae</taxon>
        <taxon>Mycosphaerellales</taxon>
        <taxon>Mycosphaerellaceae</taxon>
        <taxon>Lecanosticta</taxon>
    </lineage>
</organism>
<comment type="caution">
    <text evidence="3">The sequence shown here is derived from an EMBL/GenBank/DDBJ whole genome shotgun (WGS) entry which is preliminary data.</text>
</comment>
<gene>
    <name evidence="3" type="ORF">LECACI_7A008763</name>
</gene>
<feature type="coiled-coil region" evidence="1">
    <location>
        <begin position="305"/>
        <end position="346"/>
    </location>
</feature>